<evidence type="ECO:0000256" key="1">
    <source>
        <dbReference type="SAM" id="Phobius"/>
    </source>
</evidence>
<comment type="caution">
    <text evidence="2">The sequence shown here is derived from an EMBL/GenBank/DDBJ whole genome shotgun (WGS) entry which is preliminary data.</text>
</comment>
<dbReference type="AlphaFoldDB" id="A0A226DW22"/>
<protein>
    <submittedName>
        <fullName evidence="2">Uncharacterized protein</fullName>
    </submittedName>
</protein>
<keyword evidence="1" id="KW-1133">Transmembrane helix</keyword>
<feature type="transmembrane region" description="Helical" evidence="1">
    <location>
        <begin position="7"/>
        <end position="27"/>
    </location>
</feature>
<dbReference type="OrthoDB" id="75724at2759"/>
<dbReference type="Proteomes" id="UP000198287">
    <property type="component" value="Unassembled WGS sequence"/>
</dbReference>
<evidence type="ECO:0000313" key="3">
    <source>
        <dbReference type="Proteomes" id="UP000198287"/>
    </source>
</evidence>
<reference evidence="2 3" key="1">
    <citation type="submission" date="2015-12" db="EMBL/GenBank/DDBJ databases">
        <title>The genome of Folsomia candida.</title>
        <authorList>
            <person name="Faddeeva A."/>
            <person name="Derks M.F."/>
            <person name="Anvar Y."/>
            <person name="Smit S."/>
            <person name="Van Straalen N."/>
            <person name="Roelofs D."/>
        </authorList>
    </citation>
    <scope>NUCLEOTIDE SEQUENCE [LARGE SCALE GENOMIC DNA]</scope>
    <source>
        <strain evidence="2 3">VU population</strain>
        <tissue evidence="2">Whole body</tissue>
    </source>
</reference>
<dbReference type="Gene3D" id="1.20.1070.10">
    <property type="entry name" value="Rhodopsin 7-helix transmembrane proteins"/>
    <property type="match status" value="1"/>
</dbReference>
<organism evidence="2 3">
    <name type="scientific">Folsomia candida</name>
    <name type="common">Springtail</name>
    <dbReference type="NCBI Taxonomy" id="158441"/>
    <lineage>
        <taxon>Eukaryota</taxon>
        <taxon>Metazoa</taxon>
        <taxon>Ecdysozoa</taxon>
        <taxon>Arthropoda</taxon>
        <taxon>Hexapoda</taxon>
        <taxon>Collembola</taxon>
        <taxon>Entomobryomorpha</taxon>
        <taxon>Isotomoidea</taxon>
        <taxon>Isotomidae</taxon>
        <taxon>Proisotominae</taxon>
        <taxon>Folsomia</taxon>
    </lineage>
</organism>
<keyword evidence="1" id="KW-0472">Membrane</keyword>
<gene>
    <name evidence="2" type="ORF">Fcan01_15618</name>
</gene>
<sequence>MELKQPLILVLLLTSSFLILSLSFWIFDLNNNIPIVLRCDMNDLVEKETEKSNQTGENFDYPEFFRVDGRITKFFNQTGNNANFSNFNELIPYLVYNATFYNVTPTIAILFYYECINNTKEKIIFTTEMDELYPEFYATRRNIVESKGGDEVKYFRDEEKRDIFYFRLLLLNSSAQLVFGTLIAITYLLLWERHSLHGHLQLCYVLSEAVYRTGKLIYLAIFLNGIRSTQFSYNRKYLQNCAKFDTFSAYNYNAKLLWLTLLVYDLWKTFGNGIVLPGSRKSKFVKHFAFAILSPAVYTCAGLILQTTVWGYDCSMLLYRRNKMVSQILGNAPSIILFACNLFFVISCYRKSKMMQKEGEFAQRNVTSRTDSSSRYKSTILALVTIRVCYPGFWGLG</sequence>
<feature type="transmembrane region" description="Helical" evidence="1">
    <location>
        <begin position="164"/>
        <end position="189"/>
    </location>
</feature>
<proteinExistence type="predicted"/>
<feature type="transmembrane region" description="Helical" evidence="1">
    <location>
        <begin position="93"/>
        <end position="113"/>
    </location>
</feature>
<keyword evidence="1" id="KW-0812">Transmembrane</keyword>
<dbReference type="EMBL" id="LNIX01000010">
    <property type="protein sequence ID" value="OXA49443.1"/>
    <property type="molecule type" value="Genomic_DNA"/>
</dbReference>
<feature type="transmembrane region" description="Helical" evidence="1">
    <location>
        <begin position="288"/>
        <end position="312"/>
    </location>
</feature>
<feature type="transmembrane region" description="Helical" evidence="1">
    <location>
        <begin position="332"/>
        <end position="349"/>
    </location>
</feature>
<name>A0A226DW22_FOLCA</name>
<accession>A0A226DW22</accession>
<evidence type="ECO:0000313" key="2">
    <source>
        <dbReference type="EMBL" id="OXA49443.1"/>
    </source>
</evidence>
<keyword evidence="3" id="KW-1185">Reference proteome</keyword>
<feature type="transmembrane region" description="Helical" evidence="1">
    <location>
        <begin position="209"/>
        <end position="226"/>
    </location>
</feature>